<dbReference type="Proteomes" id="UP000646579">
    <property type="component" value="Unassembled WGS sequence"/>
</dbReference>
<dbReference type="GO" id="GO:0002953">
    <property type="term" value="F:5'-deoxynucleotidase activity"/>
    <property type="evidence" value="ECO:0007669"/>
    <property type="project" value="InterPro"/>
</dbReference>
<dbReference type="InterPro" id="IPR039356">
    <property type="entry name" value="YfbR/HDDC2"/>
</dbReference>
<accession>A0A918SBJ4</accession>
<evidence type="ECO:0000313" key="4">
    <source>
        <dbReference type="EMBL" id="GHA30865.1"/>
    </source>
</evidence>
<dbReference type="InterPro" id="IPR006674">
    <property type="entry name" value="HD_domain"/>
</dbReference>
<sequence>MIPQTTRDELFDLIGSLTSDRLSAQLRFVVEIDRLKTILRRTPIIDLSRRENDAEHSWHLAMMAMLLREFASPGVDVDKALRMLLVHDIVEIDAGDTFLYDETGQEDQDEREQRAADRLFGMLPAEQGTDLRALWDEFEAHESETARFARTMDRLQPFLHNIFTGGAMWREHGVNAAQVRKRMAVIADGSSQLHQLVLGLLDEAVRREFLPAGPAA</sequence>
<organism evidence="4 5">
    <name type="scientific">Devosia pacifica</name>
    <dbReference type="NCBI Taxonomy" id="1335967"/>
    <lineage>
        <taxon>Bacteria</taxon>
        <taxon>Pseudomonadati</taxon>
        <taxon>Pseudomonadota</taxon>
        <taxon>Alphaproteobacteria</taxon>
        <taxon>Hyphomicrobiales</taxon>
        <taxon>Devosiaceae</taxon>
        <taxon>Devosia</taxon>
    </lineage>
</organism>
<name>A0A918SBJ4_9HYPH</name>
<comment type="caution">
    <text evidence="4">The sequence shown here is derived from an EMBL/GenBank/DDBJ whole genome shotgun (WGS) entry which is preliminary data.</text>
</comment>
<dbReference type="GO" id="GO:0046872">
    <property type="term" value="F:metal ion binding"/>
    <property type="evidence" value="ECO:0007669"/>
    <property type="project" value="UniProtKB-KW"/>
</dbReference>
<dbReference type="SUPFAM" id="SSF109604">
    <property type="entry name" value="HD-domain/PDEase-like"/>
    <property type="match status" value="1"/>
</dbReference>
<evidence type="ECO:0000256" key="1">
    <source>
        <dbReference type="ARBA" id="ARBA00022723"/>
    </source>
</evidence>
<dbReference type="EMBL" id="BMZE01000003">
    <property type="protein sequence ID" value="GHA30865.1"/>
    <property type="molecule type" value="Genomic_DNA"/>
</dbReference>
<gene>
    <name evidence="4" type="ORF">GCM10007989_28490</name>
</gene>
<keyword evidence="1" id="KW-0479">Metal-binding</keyword>
<reference evidence="4" key="2">
    <citation type="submission" date="2020-09" db="EMBL/GenBank/DDBJ databases">
        <authorList>
            <person name="Sun Q."/>
            <person name="Kim S."/>
        </authorList>
    </citation>
    <scope>NUCLEOTIDE SEQUENCE</scope>
    <source>
        <strain evidence="4">KCTC 32437</strain>
    </source>
</reference>
<feature type="domain" description="HD" evidence="3">
    <location>
        <begin position="32"/>
        <end position="192"/>
    </location>
</feature>
<evidence type="ECO:0000313" key="5">
    <source>
        <dbReference type="Proteomes" id="UP000646579"/>
    </source>
</evidence>
<dbReference type="PANTHER" id="PTHR11845:SF13">
    <property type="entry name" value="5'-DEOXYNUCLEOTIDASE HDDC2"/>
    <property type="match status" value="1"/>
</dbReference>
<dbReference type="GO" id="GO:0005737">
    <property type="term" value="C:cytoplasm"/>
    <property type="evidence" value="ECO:0007669"/>
    <property type="project" value="TreeGrafter"/>
</dbReference>
<keyword evidence="2 4" id="KW-0378">Hydrolase</keyword>
<dbReference type="PANTHER" id="PTHR11845">
    <property type="entry name" value="5'-DEOXYNUCLEOTIDASE HDDC2"/>
    <property type="match status" value="1"/>
</dbReference>
<keyword evidence="5" id="KW-1185">Reference proteome</keyword>
<dbReference type="RefSeq" id="WP_189426393.1">
    <property type="nucleotide sequence ID" value="NZ_BMZE01000003.1"/>
</dbReference>
<dbReference type="Gene3D" id="1.10.3210.10">
    <property type="entry name" value="Hypothetical protein af1432"/>
    <property type="match status" value="1"/>
</dbReference>
<dbReference type="AlphaFoldDB" id="A0A918SBJ4"/>
<reference evidence="4" key="1">
    <citation type="journal article" date="2014" name="Int. J. Syst. Evol. Microbiol.">
        <title>Complete genome sequence of Corynebacterium casei LMG S-19264T (=DSM 44701T), isolated from a smear-ripened cheese.</title>
        <authorList>
            <consortium name="US DOE Joint Genome Institute (JGI-PGF)"/>
            <person name="Walter F."/>
            <person name="Albersmeier A."/>
            <person name="Kalinowski J."/>
            <person name="Ruckert C."/>
        </authorList>
    </citation>
    <scope>NUCLEOTIDE SEQUENCE</scope>
    <source>
        <strain evidence="4">KCTC 32437</strain>
    </source>
</reference>
<evidence type="ECO:0000256" key="2">
    <source>
        <dbReference type="ARBA" id="ARBA00022801"/>
    </source>
</evidence>
<dbReference type="Pfam" id="PF13023">
    <property type="entry name" value="HD_3"/>
    <property type="match status" value="1"/>
</dbReference>
<evidence type="ECO:0000259" key="3">
    <source>
        <dbReference type="Pfam" id="PF13023"/>
    </source>
</evidence>
<protein>
    <submittedName>
        <fullName evidence="4">Hydrolase</fullName>
    </submittedName>
</protein>
<proteinExistence type="predicted"/>